<gene>
    <name evidence="2" type="ORF">LSTR_LSTR012199</name>
</gene>
<dbReference type="SUPFAM" id="SSF52540">
    <property type="entry name" value="P-loop containing nucleoside triphosphate hydrolases"/>
    <property type="match status" value="1"/>
</dbReference>
<dbReference type="InterPro" id="IPR011704">
    <property type="entry name" value="ATPase_dyneun-rel_AAA"/>
</dbReference>
<dbReference type="STRING" id="195883.A0A482XTA0"/>
<dbReference type="AlphaFoldDB" id="A0A482XTA0"/>
<evidence type="ECO:0000259" key="1">
    <source>
        <dbReference type="Pfam" id="PF07728"/>
    </source>
</evidence>
<reference evidence="2 3" key="1">
    <citation type="journal article" date="2017" name="Gigascience">
        <title>Genome sequence of the small brown planthopper, Laodelphax striatellus.</title>
        <authorList>
            <person name="Zhu J."/>
            <person name="Jiang F."/>
            <person name="Wang X."/>
            <person name="Yang P."/>
            <person name="Bao Y."/>
            <person name="Zhao W."/>
            <person name="Wang W."/>
            <person name="Lu H."/>
            <person name="Wang Q."/>
            <person name="Cui N."/>
            <person name="Li J."/>
            <person name="Chen X."/>
            <person name="Luo L."/>
            <person name="Yu J."/>
            <person name="Kang L."/>
            <person name="Cui F."/>
        </authorList>
    </citation>
    <scope>NUCLEOTIDE SEQUENCE [LARGE SCALE GENOMIC DNA]</scope>
    <source>
        <strain evidence="2">Lst14</strain>
    </source>
</reference>
<evidence type="ECO:0000313" key="2">
    <source>
        <dbReference type="EMBL" id="RZF49335.1"/>
    </source>
</evidence>
<dbReference type="EMBL" id="QKKF02000013">
    <property type="protein sequence ID" value="RZF49335.1"/>
    <property type="molecule type" value="Genomic_DNA"/>
</dbReference>
<dbReference type="GO" id="GO:0005737">
    <property type="term" value="C:cytoplasm"/>
    <property type="evidence" value="ECO:0007669"/>
    <property type="project" value="TreeGrafter"/>
</dbReference>
<dbReference type="InterPro" id="IPR039891">
    <property type="entry name" value="VWA8"/>
</dbReference>
<accession>A0A482XTA0</accession>
<dbReference type="InParanoid" id="A0A482XTA0"/>
<dbReference type="OrthoDB" id="5186at2759"/>
<dbReference type="GO" id="GO:0016887">
    <property type="term" value="F:ATP hydrolysis activity"/>
    <property type="evidence" value="ECO:0007669"/>
    <property type="project" value="InterPro"/>
</dbReference>
<comment type="caution">
    <text evidence="2">The sequence shown here is derived from an EMBL/GenBank/DDBJ whole genome shotgun (WGS) entry which is preliminary data.</text>
</comment>
<dbReference type="InterPro" id="IPR027417">
    <property type="entry name" value="P-loop_NTPase"/>
</dbReference>
<dbReference type="FunFam" id="3.40.50.300:FF:000587">
    <property type="entry name" value="von Willebrand factor A domain containing 8"/>
    <property type="match status" value="1"/>
</dbReference>
<protein>
    <recommendedName>
        <fullName evidence="1">ATPase dynein-related AAA domain-containing protein</fullName>
    </recommendedName>
</protein>
<dbReference type="PANTHER" id="PTHR21610">
    <property type="entry name" value="VON WILLEBRAND FACTOR A DOMAIN-CONTAINING PROTEIN 8"/>
    <property type="match status" value="1"/>
</dbReference>
<feature type="domain" description="ATPase dynein-related AAA" evidence="1">
    <location>
        <begin position="101"/>
        <end position="257"/>
    </location>
</feature>
<sequence>MTGTFIMKSATRRLTVLARILSQPLIKSSSNCKCDLFCRRNYSTGTEYVTIGEVKKETTKPAYPEYVPQKYLRKTESGVELDQETLHHLRWMLQKDALGQDMFLIGRPGPLKRRLAMQYLQLTRREVEFVSLSRDTTESDLKQRREIKGGTARYIDQGAVRAAISGRVLVLEGIEKAERNVLPVLNNLLENREMHFEDGRFLVPASRYDKLLQDHGPDELNRWQLVRASEDFRVIALGLPVPNYHGNPLDPPLRSRFQARDVPSPTYKEYLVRMEYQVTLYETHRIIGIVGPIHGDWQCV</sequence>
<proteinExistence type="predicted"/>
<evidence type="ECO:0000313" key="3">
    <source>
        <dbReference type="Proteomes" id="UP000291343"/>
    </source>
</evidence>
<keyword evidence="3" id="KW-1185">Reference proteome</keyword>
<dbReference type="Gene3D" id="3.40.50.300">
    <property type="entry name" value="P-loop containing nucleotide triphosphate hydrolases"/>
    <property type="match status" value="1"/>
</dbReference>
<organism evidence="2 3">
    <name type="scientific">Laodelphax striatellus</name>
    <name type="common">Small brown planthopper</name>
    <name type="synonym">Delphax striatella</name>
    <dbReference type="NCBI Taxonomy" id="195883"/>
    <lineage>
        <taxon>Eukaryota</taxon>
        <taxon>Metazoa</taxon>
        <taxon>Ecdysozoa</taxon>
        <taxon>Arthropoda</taxon>
        <taxon>Hexapoda</taxon>
        <taxon>Insecta</taxon>
        <taxon>Pterygota</taxon>
        <taxon>Neoptera</taxon>
        <taxon>Paraneoptera</taxon>
        <taxon>Hemiptera</taxon>
        <taxon>Auchenorrhyncha</taxon>
        <taxon>Fulgoroidea</taxon>
        <taxon>Delphacidae</taxon>
        <taxon>Criomorphinae</taxon>
        <taxon>Laodelphax</taxon>
    </lineage>
</organism>
<dbReference type="Pfam" id="PF07728">
    <property type="entry name" value="AAA_5"/>
    <property type="match status" value="1"/>
</dbReference>
<dbReference type="Proteomes" id="UP000291343">
    <property type="component" value="Unassembled WGS sequence"/>
</dbReference>
<dbReference type="PANTHER" id="PTHR21610:SF9">
    <property type="entry name" value="VON WILLEBRAND FACTOR A DOMAIN-CONTAINING PROTEIN 8"/>
    <property type="match status" value="1"/>
</dbReference>
<dbReference type="GO" id="GO:0005524">
    <property type="term" value="F:ATP binding"/>
    <property type="evidence" value="ECO:0007669"/>
    <property type="project" value="InterPro"/>
</dbReference>
<name>A0A482XTA0_LAOST</name>